<gene>
    <name evidence="2" type="ORF">EA655_02680</name>
</gene>
<evidence type="ECO:0000256" key="1">
    <source>
        <dbReference type="SAM" id="Phobius"/>
    </source>
</evidence>
<organism evidence="2 3">
    <name type="scientific">Pseudoxanthomonas winnipegensis</name>
    <dbReference type="NCBI Taxonomy" id="2480810"/>
    <lineage>
        <taxon>Bacteria</taxon>
        <taxon>Pseudomonadati</taxon>
        <taxon>Pseudomonadota</taxon>
        <taxon>Gammaproteobacteria</taxon>
        <taxon>Lysobacterales</taxon>
        <taxon>Lysobacteraceae</taxon>
        <taxon>Pseudoxanthomonas</taxon>
    </lineage>
</organism>
<feature type="transmembrane region" description="Helical" evidence="1">
    <location>
        <begin position="45"/>
        <end position="66"/>
    </location>
</feature>
<dbReference type="EMBL" id="SHMG01000001">
    <property type="protein sequence ID" value="TAA46595.1"/>
    <property type="molecule type" value="Genomic_DNA"/>
</dbReference>
<reference evidence="2 3" key="1">
    <citation type="submission" date="2019-02" db="EMBL/GenBank/DDBJ databases">
        <title>WGS of Pseudoxanthomonas species novum from clinical isolates.</title>
        <authorList>
            <person name="Bernier A.-M."/>
            <person name="Bernard K."/>
            <person name="Vachon A."/>
        </authorList>
    </citation>
    <scope>NUCLEOTIDE SEQUENCE [LARGE SCALE GENOMIC DNA]</scope>
    <source>
        <strain evidence="2 3">NML130969</strain>
    </source>
</reference>
<protein>
    <submittedName>
        <fullName evidence="2">Uncharacterized protein</fullName>
    </submittedName>
</protein>
<accession>A0A4Q8MA79</accession>
<dbReference type="AlphaFoldDB" id="A0A4Q8MA79"/>
<comment type="caution">
    <text evidence="2">The sequence shown here is derived from an EMBL/GenBank/DDBJ whole genome shotgun (WGS) entry which is preliminary data.</text>
</comment>
<proteinExistence type="predicted"/>
<evidence type="ECO:0000313" key="3">
    <source>
        <dbReference type="Proteomes" id="UP000294164"/>
    </source>
</evidence>
<name>A0A4Q8MA79_9GAMM</name>
<dbReference type="RefSeq" id="WP_130533344.1">
    <property type="nucleotide sequence ID" value="NZ_SHMG01000001.1"/>
</dbReference>
<keyword evidence="1" id="KW-0812">Transmembrane</keyword>
<dbReference type="Proteomes" id="UP000294164">
    <property type="component" value="Unassembled WGS sequence"/>
</dbReference>
<sequence length="97" mass="10994">MKRKKRRIDLFVVPLIAWLGVLAIGMALSHDVELQNVPGYPNRGQLVLYVFLPLSMVLSNLLVLWASLLIPRWISYLLFFFKCRFGVAVFALFGGGV</sequence>
<feature type="transmembrane region" description="Helical" evidence="1">
    <location>
        <begin position="73"/>
        <end position="93"/>
    </location>
</feature>
<keyword evidence="1" id="KW-0472">Membrane</keyword>
<evidence type="ECO:0000313" key="2">
    <source>
        <dbReference type="EMBL" id="TAA46595.1"/>
    </source>
</evidence>
<keyword evidence="1" id="KW-1133">Transmembrane helix</keyword>